<gene>
    <name evidence="2" type="ORF">Nepgr_021915</name>
</gene>
<dbReference type="AlphaFoldDB" id="A0AAD3SZZ5"/>
<sequence length="137" mass="15368">MDIAVLNPSHSFSDVEANNFIDMQYYGRRREVVAQETARVPGGPSSARWLWPAALCKSILPSFKSFENMLKSFAEANQKDEPHQTVVEEDTEYSRNLGREVIFQPHAPLNRSRSRATTRKITLTGLKKSANRGGTAS</sequence>
<accession>A0AAD3SZZ5</accession>
<protein>
    <submittedName>
        <fullName evidence="2">Uncharacterized protein</fullName>
    </submittedName>
</protein>
<reference evidence="2" key="1">
    <citation type="submission" date="2023-05" db="EMBL/GenBank/DDBJ databases">
        <title>Nepenthes gracilis genome sequencing.</title>
        <authorList>
            <person name="Fukushima K."/>
        </authorList>
    </citation>
    <scope>NUCLEOTIDE SEQUENCE</scope>
    <source>
        <strain evidence="2">SING2019-196</strain>
    </source>
</reference>
<name>A0AAD3SZZ5_NEPGR</name>
<evidence type="ECO:0000313" key="3">
    <source>
        <dbReference type="Proteomes" id="UP001279734"/>
    </source>
</evidence>
<dbReference type="Proteomes" id="UP001279734">
    <property type="component" value="Unassembled WGS sequence"/>
</dbReference>
<evidence type="ECO:0000256" key="1">
    <source>
        <dbReference type="SAM" id="MobiDB-lite"/>
    </source>
</evidence>
<proteinExistence type="predicted"/>
<feature type="region of interest" description="Disordered" evidence="1">
    <location>
        <begin position="105"/>
        <end position="137"/>
    </location>
</feature>
<keyword evidence="3" id="KW-1185">Reference proteome</keyword>
<evidence type="ECO:0000313" key="2">
    <source>
        <dbReference type="EMBL" id="GMH20074.1"/>
    </source>
</evidence>
<dbReference type="EMBL" id="BSYO01000021">
    <property type="protein sequence ID" value="GMH20074.1"/>
    <property type="molecule type" value="Genomic_DNA"/>
</dbReference>
<organism evidence="2 3">
    <name type="scientific">Nepenthes gracilis</name>
    <name type="common">Slender pitcher plant</name>
    <dbReference type="NCBI Taxonomy" id="150966"/>
    <lineage>
        <taxon>Eukaryota</taxon>
        <taxon>Viridiplantae</taxon>
        <taxon>Streptophyta</taxon>
        <taxon>Embryophyta</taxon>
        <taxon>Tracheophyta</taxon>
        <taxon>Spermatophyta</taxon>
        <taxon>Magnoliopsida</taxon>
        <taxon>eudicotyledons</taxon>
        <taxon>Gunneridae</taxon>
        <taxon>Pentapetalae</taxon>
        <taxon>Caryophyllales</taxon>
        <taxon>Nepenthaceae</taxon>
        <taxon>Nepenthes</taxon>
    </lineage>
</organism>
<comment type="caution">
    <text evidence="2">The sequence shown here is derived from an EMBL/GenBank/DDBJ whole genome shotgun (WGS) entry which is preliminary data.</text>
</comment>